<feature type="region of interest" description="Disordered" evidence="1">
    <location>
        <begin position="1"/>
        <end position="50"/>
    </location>
</feature>
<dbReference type="Proteomes" id="UP000315303">
    <property type="component" value="Unassembled WGS sequence"/>
</dbReference>
<dbReference type="AlphaFoldDB" id="A0A502KQH7"/>
<proteinExistence type="predicted"/>
<feature type="compositionally biased region" description="Low complexity" evidence="1">
    <location>
        <begin position="34"/>
        <end position="43"/>
    </location>
</feature>
<accession>A0A502KQH7</accession>
<dbReference type="OrthoDB" id="9776279at2"/>
<name>A0A502KQH7_9GAMM</name>
<sequence length="300" mass="34108">MPLFAMAEQQEPAKSEQTTEQKSEQETSNPAQEKSSSTQTKKSNQPLPIKELDLQKQDLKHYLSKERISPLLVGPTEYVTLIKNYSSANSKGVAILLPDWQQGATNPKAINYLANTLPEHGWTTITIQPDNKPDNYPSIAINTTEQKKANEEIISTYKNDFSLLIKAVMAKAKEYPGIVIIVSQGMHSTLLIDMFSQENSEPANALILLSSYFDTSAEFAFEENKRFAHQLAMSEYPVLDLFLKNDHPKAITYAKQRKSITEQEMKVYYRQRQLNNTVTGYYPEVELLSQIHSWLRAVGW</sequence>
<protein>
    <submittedName>
        <fullName evidence="2">DUF3530 family protein</fullName>
    </submittedName>
</protein>
<feature type="compositionally biased region" description="Basic and acidic residues" evidence="1">
    <location>
        <begin position="11"/>
        <end position="25"/>
    </location>
</feature>
<comment type="caution">
    <text evidence="2">The sequence shown here is derived from an EMBL/GenBank/DDBJ whole genome shotgun (WGS) entry which is preliminary data.</text>
</comment>
<dbReference type="EMBL" id="SAWY01000041">
    <property type="protein sequence ID" value="TPH12281.1"/>
    <property type="molecule type" value="Genomic_DNA"/>
</dbReference>
<evidence type="ECO:0000313" key="2">
    <source>
        <dbReference type="EMBL" id="TPH12281.1"/>
    </source>
</evidence>
<dbReference type="Pfam" id="PF12048">
    <property type="entry name" value="DUF3530"/>
    <property type="match status" value="1"/>
</dbReference>
<evidence type="ECO:0000313" key="3">
    <source>
        <dbReference type="Proteomes" id="UP000315303"/>
    </source>
</evidence>
<evidence type="ECO:0000256" key="1">
    <source>
        <dbReference type="SAM" id="MobiDB-lite"/>
    </source>
</evidence>
<keyword evidence="3" id="KW-1185">Reference proteome</keyword>
<reference evidence="2 3" key="1">
    <citation type="submission" date="2019-01" db="EMBL/GenBank/DDBJ databases">
        <title>Litorilituus lipolytica sp. nov., isolated from intertidal sand of the Yellow Sea in China.</title>
        <authorList>
            <person name="Liu A."/>
        </authorList>
    </citation>
    <scope>NUCLEOTIDE SEQUENCE [LARGE SCALE GENOMIC DNA]</scope>
    <source>
        <strain evidence="2 3">RZ04</strain>
    </source>
</reference>
<organism evidence="2 3">
    <name type="scientific">Litorilituus lipolyticus</name>
    <dbReference type="NCBI Taxonomy" id="2491017"/>
    <lineage>
        <taxon>Bacteria</taxon>
        <taxon>Pseudomonadati</taxon>
        <taxon>Pseudomonadota</taxon>
        <taxon>Gammaproteobacteria</taxon>
        <taxon>Alteromonadales</taxon>
        <taxon>Colwelliaceae</taxon>
        <taxon>Litorilituus</taxon>
    </lineage>
</organism>
<gene>
    <name evidence="2" type="ORF">EPA86_17645</name>
</gene>
<dbReference type="InterPro" id="IPR022529">
    <property type="entry name" value="DUF3530"/>
</dbReference>